<evidence type="ECO:0000313" key="3">
    <source>
        <dbReference type="Proteomes" id="UP000603369"/>
    </source>
</evidence>
<name>A0A8I1HPQ6_9CORY</name>
<feature type="signal peptide" evidence="1">
    <location>
        <begin position="1"/>
        <end position="29"/>
    </location>
</feature>
<dbReference type="Proteomes" id="UP000603369">
    <property type="component" value="Unassembled WGS sequence"/>
</dbReference>
<reference evidence="2 3" key="1">
    <citation type="submission" date="2020-12" db="EMBL/GenBank/DDBJ databases">
        <title>Draft genome sequence of the commensal strain Corynebacterium tuberculostearicum MFP09/CIP 102622 isolated from human skin.</title>
        <authorList>
            <person name="Boukerb A.M."/>
            <person name="Janvier X."/>
            <person name="Feuilloley M.G.J."/>
            <person name="Groboillot A."/>
        </authorList>
    </citation>
    <scope>NUCLEOTIDE SEQUENCE [LARGE SCALE GENOMIC DNA]</scope>
    <source>
        <strain evidence="2 3">CIP 102622</strain>
    </source>
</reference>
<accession>A0A8I1HPQ6</accession>
<evidence type="ECO:0000313" key="2">
    <source>
        <dbReference type="EMBL" id="MBK3426928.1"/>
    </source>
</evidence>
<dbReference type="PROSITE" id="PS51257">
    <property type="entry name" value="PROKAR_LIPOPROTEIN"/>
    <property type="match status" value="1"/>
</dbReference>
<dbReference type="AlphaFoldDB" id="A0A8I1HPQ6"/>
<keyword evidence="1" id="KW-0732">Signal</keyword>
<evidence type="ECO:0000256" key="1">
    <source>
        <dbReference type="SAM" id="SignalP"/>
    </source>
</evidence>
<dbReference type="EMBL" id="JAEHFL010000001">
    <property type="protein sequence ID" value="MBK3426928.1"/>
    <property type="molecule type" value="Genomic_DNA"/>
</dbReference>
<feature type="chain" id="PRO_5039504676" description="Secreted protein" evidence="1">
    <location>
        <begin position="30"/>
        <end position="227"/>
    </location>
</feature>
<keyword evidence="3" id="KW-1185">Reference proteome</keyword>
<sequence>MFLSGLRRREIGRRAGAGCILGFALLATACSPATSPPAESPNMTRPEVESQQLETFTKDAAGTPHGFTATKPGTHFRYGETASVLTESREGNISYFKVRIDAPRIADSIRPTGSSEDFTLPESASTICFPVSLTYLGAADTSAPTSLPDLAPATADGSRANVVPNSAAASCPYSQVPSVPKVGQTYRTALVSFTEPAHAASDPHGAQFHFHLPSFNRLDRAEAISWG</sequence>
<comment type="caution">
    <text evidence="2">The sequence shown here is derived from an EMBL/GenBank/DDBJ whole genome shotgun (WGS) entry which is preliminary data.</text>
</comment>
<proteinExistence type="predicted"/>
<gene>
    <name evidence="2" type="ORF">JDP02_00130</name>
</gene>
<protein>
    <recommendedName>
        <fullName evidence="4">Secreted protein</fullName>
    </recommendedName>
</protein>
<evidence type="ECO:0008006" key="4">
    <source>
        <dbReference type="Google" id="ProtNLM"/>
    </source>
</evidence>
<organism evidence="2 3">
    <name type="scientific">Corynebacterium tuberculostearicum</name>
    <dbReference type="NCBI Taxonomy" id="38304"/>
    <lineage>
        <taxon>Bacteria</taxon>
        <taxon>Bacillati</taxon>
        <taxon>Actinomycetota</taxon>
        <taxon>Actinomycetes</taxon>
        <taxon>Mycobacteriales</taxon>
        <taxon>Corynebacteriaceae</taxon>
        <taxon>Corynebacterium</taxon>
    </lineage>
</organism>